<dbReference type="EMBL" id="UOFL01000218">
    <property type="protein sequence ID" value="VAW81451.1"/>
    <property type="molecule type" value="Genomic_DNA"/>
</dbReference>
<dbReference type="Gene3D" id="2.60.120.10">
    <property type="entry name" value="Jelly Rolls"/>
    <property type="match status" value="1"/>
</dbReference>
<evidence type="ECO:0000259" key="1">
    <source>
        <dbReference type="Pfam" id="PF12973"/>
    </source>
</evidence>
<name>A0A3B0YPT6_9ZZZZ</name>
<sequence length="259" mass="29153">MGNDCRSCDRNIELRYIQGLISSTLGDNVAKCEQYIMNTSDNNEFQLNMDFTQGVCLRPDNQEWVTSPADGVSRVHLERVAEESGHVTSFVTFAPGSSFPEHCHHQGEEIYVLEGVFSDEYGDYPAGTYIRNPPGTKHTPFTKNGCKLFVKLEQFQSEDLEPVIIRPDGQQWTAGIGGLKVLSLHTFGTESTALVAWPKNEVFQKHRHMGGEEIVVISGLFIDEYGEYPAGSWLRSPHMSQHFPRVEEETLIYVKVGHL</sequence>
<dbReference type="InterPro" id="IPR014710">
    <property type="entry name" value="RmlC-like_jellyroll"/>
</dbReference>
<organism evidence="2">
    <name type="scientific">hydrothermal vent metagenome</name>
    <dbReference type="NCBI Taxonomy" id="652676"/>
    <lineage>
        <taxon>unclassified sequences</taxon>
        <taxon>metagenomes</taxon>
        <taxon>ecological metagenomes</taxon>
    </lineage>
</organism>
<dbReference type="SUPFAM" id="SSF51182">
    <property type="entry name" value="RmlC-like cupins"/>
    <property type="match status" value="2"/>
</dbReference>
<accession>A0A3B0YPT6</accession>
<reference evidence="2" key="1">
    <citation type="submission" date="2018-06" db="EMBL/GenBank/DDBJ databases">
        <authorList>
            <person name="Zhirakovskaya E."/>
        </authorList>
    </citation>
    <scope>NUCLEOTIDE SEQUENCE</scope>
</reference>
<dbReference type="InterPro" id="IPR025979">
    <property type="entry name" value="ChrR-like_cupin_dom"/>
</dbReference>
<dbReference type="InterPro" id="IPR011051">
    <property type="entry name" value="RmlC_Cupin_sf"/>
</dbReference>
<dbReference type="AlphaFoldDB" id="A0A3B0YPT6"/>
<proteinExistence type="predicted"/>
<dbReference type="CDD" id="cd20303">
    <property type="entry name" value="cupin_ChrR_1"/>
    <property type="match status" value="2"/>
</dbReference>
<evidence type="ECO:0000313" key="2">
    <source>
        <dbReference type="EMBL" id="VAW81451.1"/>
    </source>
</evidence>
<dbReference type="Pfam" id="PF12973">
    <property type="entry name" value="Cupin_7"/>
    <property type="match status" value="2"/>
</dbReference>
<protein>
    <recommendedName>
        <fullName evidence="1">ChrR-like cupin domain-containing protein</fullName>
    </recommendedName>
</protein>
<gene>
    <name evidence="2" type="ORF">MNBD_GAMMA12-871</name>
</gene>
<feature type="domain" description="ChrR-like cupin" evidence="1">
    <location>
        <begin position="163"/>
        <end position="259"/>
    </location>
</feature>
<feature type="domain" description="ChrR-like cupin" evidence="1">
    <location>
        <begin position="53"/>
        <end position="155"/>
    </location>
</feature>